<protein>
    <submittedName>
        <fullName evidence="2">Uncharacterized protein</fullName>
    </submittedName>
</protein>
<sequence length="64" mass="7197">MQGRGARTGKSMDNFTMRNGKMDLDDEEYEEDRGDSYGIVDDAEEASADEYHLDYRGDASKAPI</sequence>
<feature type="region of interest" description="Disordered" evidence="1">
    <location>
        <begin position="1"/>
        <end position="64"/>
    </location>
</feature>
<reference evidence="2" key="1">
    <citation type="submission" date="2020-09" db="EMBL/GenBank/DDBJ databases">
        <title>Genome-Enabled Discovery of Anthraquinone Biosynthesis in Senna tora.</title>
        <authorList>
            <person name="Kang S.-H."/>
            <person name="Pandey R.P."/>
            <person name="Lee C.-M."/>
            <person name="Sim J.-S."/>
            <person name="Jeong J.-T."/>
            <person name="Choi B.-S."/>
            <person name="Jung M."/>
            <person name="Ginzburg D."/>
            <person name="Zhao K."/>
            <person name="Won S.Y."/>
            <person name="Oh T.-J."/>
            <person name="Yu Y."/>
            <person name="Kim N.-H."/>
            <person name="Lee O.R."/>
            <person name="Lee T.-H."/>
            <person name="Bashyal P."/>
            <person name="Kim T.-S."/>
            <person name="Lee W.-H."/>
            <person name="Kawkins C."/>
            <person name="Kim C.-K."/>
            <person name="Kim J.S."/>
            <person name="Ahn B.O."/>
            <person name="Rhee S.Y."/>
            <person name="Sohng J.K."/>
        </authorList>
    </citation>
    <scope>NUCLEOTIDE SEQUENCE</scope>
    <source>
        <tissue evidence="2">Leaf</tissue>
    </source>
</reference>
<name>A0A834TIX9_9FABA</name>
<keyword evidence="3" id="KW-1185">Reference proteome</keyword>
<evidence type="ECO:0000256" key="1">
    <source>
        <dbReference type="SAM" id="MobiDB-lite"/>
    </source>
</evidence>
<gene>
    <name evidence="2" type="ORF">G2W53_023779</name>
</gene>
<accession>A0A834TIX9</accession>
<dbReference type="Proteomes" id="UP000634136">
    <property type="component" value="Unassembled WGS sequence"/>
</dbReference>
<dbReference type="EMBL" id="JAAIUW010000008">
    <property type="protein sequence ID" value="KAF7818324.1"/>
    <property type="molecule type" value="Genomic_DNA"/>
</dbReference>
<evidence type="ECO:0000313" key="3">
    <source>
        <dbReference type="Proteomes" id="UP000634136"/>
    </source>
</evidence>
<feature type="compositionally biased region" description="Acidic residues" evidence="1">
    <location>
        <begin position="24"/>
        <end position="33"/>
    </location>
</feature>
<feature type="compositionally biased region" description="Basic and acidic residues" evidence="1">
    <location>
        <begin position="49"/>
        <end position="64"/>
    </location>
</feature>
<comment type="caution">
    <text evidence="2">The sequence shown here is derived from an EMBL/GenBank/DDBJ whole genome shotgun (WGS) entry which is preliminary data.</text>
</comment>
<organism evidence="2 3">
    <name type="scientific">Senna tora</name>
    <dbReference type="NCBI Taxonomy" id="362788"/>
    <lineage>
        <taxon>Eukaryota</taxon>
        <taxon>Viridiplantae</taxon>
        <taxon>Streptophyta</taxon>
        <taxon>Embryophyta</taxon>
        <taxon>Tracheophyta</taxon>
        <taxon>Spermatophyta</taxon>
        <taxon>Magnoliopsida</taxon>
        <taxon>eudicotyledons</taxon>
        <taxon>Gunneridae</taxon>
        <taxon>Pentapetalae</taxon>
        <taxon>rosids</taxon>
        <taxon>fabids</taxon>
        <taxon>Fabales</taxon>
        <taxon>Fabaceae</taxon>
        <taxon>Caesalpinioideae</taxon>
        <taxon>Cassia clade</taxon>
        <taxon>Senna</taxon>
    </lineage>
</organism>
<evidence type="ECO:0000313" key="2">
    <source>
        <dbReference type="EMBL" id="KAF7818324.1"/>
    </source>
</evidence>
<proteinExistence type="predicted"/>
<dbReference type="AlphaFoldDB" id="A0A834TIX9"/>